<name>A0A3E2VVH1_CLOIN</name>
<reference evidence="1 2" key="1">
    <citation type="submission" date="2018-08" db="EMBL/GenBank/DDBJ databases">
        <title>A genome reference for cultivated species of the human gut microbiota.</title>
        <authorList>
            <person name="Zou Y."/>
            <person name="Xue W."/>
            <person name="Luo G."/>
        </authorList>
    </citation>
    <scope>NUCLEOTIDE SEQUENCE [LARGE SCALE GENOMIC DNA]</scope>
    <source>
        <strain evidence="1 2">OF01-2LB</strain>
    </source>
</reference>
<evidence type="ECO:0000313" key="2">
    <source>
        <dbReference type="Proteomes" id="UP000260025"/>
    </source>
</evidence>
<dbReference type="RefSeq" id="WP_117443405.1">
    <property type="nucleotide sequence ID" value="NZ_JAJFEN010000014.1"/>
</dbReference>
<dbReference type="EMBL" id="QVEV01000017">
    <property type="protein sequence ID" value="RGC14819.1"/>
    <property type="molecule type" value="Genomic_DNA"/>
</dbReference>
<evidence type="ECO:0000313" key="1">
    <source>
        <dbReference type="EMBL" id="RGC14819.1"/>
    </source>
</evidence>
<evidence type="ECO:0008006" key="3">
    <source>
        <dbReference type="Google" id="ProtNLM"/>
    </source>
</evidence>
<comment type="caution">
    <text evidence="1">The sequence shown here is derived from an EMBL/GenBank/DDBJ whole genome shotgun (WGS) entry which is preliminary data.</text>
</comment>
<accession>A0A3E2VVH1</accession>
<gene>
    <name evidence="1" type="ORF">DXA38_12170</name>
</gene>
<sequence length="152" mass="17952">MKDFCEALQSGKRSAVIPEEDDYFGKLIGSWRIAYKDNATGTVRKGEWHFSRVLEGMAVQDVIVLPGFEYGTTLRIYNPDTRAWEIAYGYTGRIMHFEARKQKNRIILTNREDEHRKWVFAEIADNHFHWQDIMVKADGEWQVNYDLYAERL</sequence>
<dbReference type="Proteomes" id="UP000260025">
    <property type="component" value="Unassembled WGS sequence"/>
</dbReference>
<dbReference type="OrthoDB" id="9814791at2"/>
<proteinExistence type="predicted"/>
<organism evidence="1 2">
    <name type="scientific">Clostridium innocuum</name>
    <dbReference type="NCBI Taxonomy" id="1522"/>
    <lineage>
        <taxon>Bacteria</taxon>
        <taxon>Bacillati</taxon>
        <taxon>Bacillota</taxon>
        <taxon>Clostridia</taxon>
        <taxon>Eubacteriales</taxon>
        <taxon>Clostridiaceae</taxon>
        <taxon>Clostridium</taxon>
    </lineage>
</organism>
<dbReference type="AlphaFoldDB" id="A0A3E2VVH1"/>
<protein>
    <recommendedName>
        <fullName evidence="3">DUF1579 domain-containing protein</fullName>
    </recommendedName>
</protein>